<dbReference type="Gene3D" id="3.40.50.720">
    <property type="entry name" value="NAD(P)-binding Rossmann-like Domain"/>
    <property type="match status" value="2"/>
</dbReference>
<name>A0A6J7JAE6_9ZZZZ</name>
<dbReference type="InterPro" id="IPR000683">
    <property type="entry name" value="Gfo/Idh/MocA-like_OxRdtase_N"/>
</dbReference>
<protein>
    <submittedName>
        <fullName evidence="7">Unannotated protein</fullName>
    </submittedName>
</protein>
<dbReference type="InterPro" id="IPR020843">
    <property type="entry name" value="ER"/>
</dbReference>
<comment type="cofactor">
    <cofactor evidence="1">
        <name>Zn(2+)</name>
        <dbReference type="ChEBI" id="CHEBI:29105"/>
    </cofactor>
</comment>
<dbReference type="AlphaFoldDB" id="A0A6J7JAE6"/>
<evidence type="ECO:0000313" key="7">
    <source>
        <dbReference type="EMBL" id="CAB4939687.1"/>
    </source>
</evidence>
<dbReference type="InterPro" id="IPR013149">
    <property type="entry name" value="ADH-like_C"/>
</dbReference>
<sequence length="706" mass="73755">MRQLVQSVRDGSLQVVEFPTPQPGPAEVLVATRRSLISSGTESAVRQLASSSLLQKAKARPDLVRQVIEKARSDGIANTVRAVRTRLDDDMPLGYSGMGVVVAVGEAVAGIRPGDRVATASAGHGDYQLVPGLLVAPVPDNVSDADAAFATVGAIALHGLRQAELGVGASVAVIGLGLVGQLTTRLALASGLRVIGIDLRQDLVERASGQGVDAFVEAGADTTRAILELTQGLGVDAVLITAATPSSEPVSRATDVLRDRGRIVIVGDVGLDLDRRPFYEKELDLRFARSYGPGRYDRSYEEFGIDYPAGYVRWTEGRNLQAVLSLIARGRLVVSDLVSATYPLDAAEQAYSALKTTQGVLGVQFAFDSPAEGGAPEAPLQSPAPTPASRLSAGVIGAGNFARATLLPALAEAGWPTPTAIASASGLTAQTLAGRFQIPSVAGNARALIADSSISVLFVLSRHDSHAELTAAALSAGKHVFVEKPLALTEAELAVVRSAQQASGAVLWCGFNRRHSSSVAKAREALGSSGGPLVASYRVNAGWLPDSHWYKDRRQGGRLLGEVCHFVDTVSWIVGEQPHRVVVFGDGRGETILQEDLTVALQYPGGSTASISYSSGGSSRTPKERLEVLGRGHTVVIDDFSKLTIDGKQVPLKAEGKGHVANLQAFRSAVVTGTGFNHDMTASLGTTAAMLAAARSLSDGGVQQLL</sequence>
<dbReference type="Pfam" id="PF00107">
    <property type="entry name" value="ADH_zinc_N"/>
    <property type="match status" value="1"/>
</dbReference>
<dbReference type="CDD" id="cd08255">
    <property type="entry name" value="2-desacetyl-2-hydroxyethyl_bacteriochlorophyllide_like"/>
    <property type="match status" value="1"/>
</dbReference>
<evidence type="ECO:0000256" key="4">
    <source>
        <dbReference type="ARBA" id="ARBA00022833"/>
    </source>
</evidence>
<keyword evidence="5" id="KW-0560">Oxidoreductase</keyword>
<dbReference type="PANTHER" id="PTHR43350:SF19">
    <property type="entry name" value="D-GULOSIDE 3-DEHYDROGENASE"/>
    <property type="match status" value="1"/>
</dbReference>
<dbReference type="SUPFAM" id="SSF50129">
    <property type="entry name" value="GroES-like"/>
    <property type="match status" value="1"/>
</dbReference>
<dbReference type="InterPro" id="IPR011032">
    <property type="entry name" value="GroES-like_sf"/>
</dbReference>
<organism evidence="7">
    <name type="scientific">freshwater metagenome</name>
    <dbReference type="NCBI Taxonomy" id="449393"/>
    <lineage>
        <taxon>unclassified sequences</taxon>
        <taxon>metagenomes</taxon>
        <taxon>ecological metagenomes</taxon>
    </lineage>
</organism>
<dbReference type="Pfam" id="PF01408">
    <property type="entry name" value="GFO_IDH_MocA"/>
    <property type="match status" value="1"/>
</dbReference>
<dbReference type="SUPFAM" id="SSF51735">
    <property type="entry name" value="NAD(P)-binding Rossmann-fold domains"/>
    <property type="match status" value="2"/>
</dbReference>
<gene>
    <name evidence="7" type="ORF">UFOPK3773_00776</name>
</gene>
<comment type="similarity">
    <text evidence="2">Belongs to the zinc-containing alcohol dehydrogenase family.</text>
</comment>
<evidence type="ECO:0000256" key="3">
    <source>
        <dbReference type="ARBA" id="ARBA00022723"/>
    </source>
</evidence>
<evidence type="ECO:0000256" key="2">
    <source>
        <dbReference type="ARBA" id="ARBA00008072"/>
    </source>
</evidence>
<dbReference type="EMBL" id="CAFBNF010000064">
    <property type="protein sequence ID" value="CAB4939687.1"/>
    <property type="molecule type" value="Genomic_DNA"/>
</dbReference>
<reference evidence="7" key="1">
    <citation type="submission" date="2020-05" db="EMBL/GenBank/DDBJ databases">
        <authorList>
            <person name="Chiriac C."/>
            <person name="Salcher M."/>
            <person name="Ghai R."/>
            <person name="Kavagutti S V."/>
        </authorList>
    </citation>
    <scope>NUCLEOTIDE SEQUENCE</scope>
</reference>
<dbReference type="GO" id="GO:0000166">
    <property type="term" value="F:nucleotide binding"/>
    <property type="evidence" value="ECO:0007669"/>
    <property type="project" value="InterPro"/>
</dbReference>
<dbReference type="GO" id="GO:0016491">
    <property type="term" value="F:oxidoreductase activity"/>
    <property type="evidence" value="ECO:0007669"/>
    <property type="project" value="UniProtKB-KW"/>
</dbReference>
<evidence type="ECO:0000256" key="1">
    <source>
        <dbReference type="ARBA" id="ARBA00001947"/>
    </source>
</evidence>
<evidence type="ECO:0000259" key="6">
    <source>
        <dbReference type="SMART" id="SM00829"/>
    </source>
</evidence>
<dbReference type="Gene3D" id="3.90.180.10">
    <property type="entry name" value="Medium-chain alcohol dehydrogenases, catalytic domain"/>
    <property type="match status" value="1"/>
</dbReference>
<dbReference type="PANTHER" id="PTHR43350">
    <property type="entry name" value="NAD-DEPENDENT ALCOHOL DEHYDROGENASE"/>
    <property type="match status" value="1"/>
</dbReference>
<dbReference type="GO" id="GO:0046872">
    <property type="term" value="F:metal ion binding"/>
    <property type="evidence" value="ECO:0007669"/>
    <property type="project" value="UniProtKB-KW"/>
</dbReference>
<dbReference type="InterPro" id="IPR036291">
    <property type="entry name" value="NAD(P)-bd_dom_sf"/>
</dbReference>
<dbReference type="SMART" id="SM00829">
    <property type="entry name" value="PKS_ER"/>
    <property type="match status" value="1"/>
</dbReference>
<dbReference type="InterPro" id="IPR055170">
    <property type="entry name" value="GFO_IDH_MocA-like_dom"/>
</dbReference>
<feature type="domain" description="Enoyl reductase (ER)" evidence="6">
    <location>
        <begin position="46"/>
        <end position="361"/>
    </location>
</feature>
<accession>A0A6J7JAE6</accession>
<evidence type="ECO:0000256" key="5">
    <source>
        <dbReference type="ARBA" id="ARBA00023002"/>
    </source>
</evidence>
<proteinExistence type="inferred from homology"/>
<dbReference type="Gene3D" id="3.30.360.10">
    <property type="entry name" value="Dihydrodipicolinate Reductase, domain 2"/>
    <property type="match status" value="1"/>
</dbReference>
<keyword evidence="3" id="KW-0479">Metal-binding</keyword>
<dbReference type="SUPFAM" id="SSF55347">
    <property type="entry name" value="Glyceraldehyde-3-phosphate dehydrogenase-like, C-terminal domain"/>
    <property type="match status" value="1"/>
</dbReference>
<dbReference type="Pfam" id="PF22725">
    <property type="entry name" value="GFO_IDH_MocA_C3"/>
    <property type="match status" value="1"/>
</dbReference>
<keyword evidence="4" id="KW-0862">Zinc</keyword>